<evidence type="ECO:0000313" key="2">
    <source>
        <dbReference type="Proteomes" id="UP000286921"/>
    </source>
</evidence>
<organism evidence="1 2">
    <name type="scientific">Aspergillus awamori</name>
    <name type="common">Black koji mold</name>
    <dbReference type="NCBI Taxonomy" id="105351"/>
    <lineage>
        <taxon>Eukaryota</taxon>
        <taxon>Fungi</taxon>
        <taxon>Dikarya</taxon>
        <taxon>Ascomycota</taxon>
        <taxon>Pezizomycotina</taxon>
        <taxon>Eurotiomycetes</taxon>
        <taxon>Eurotiomycetidae</taxon>
        <taxon>Eurotiales</taxon>
        <taxon>Aspergillaceae</taxon>
        <taxon>Aspergillus</taxon>
    </lineage>
</organism>
<dbReference type="AlphaFoldDB" id="A0A401KPG0"/>
<name>A0A401KPG0_ASPAW</name>
<gene>
    <name evidence="1" type="ORF">AAWM_04026</name>
</gene>
<comment type="caution">
    <text evidence="1">The sequence shown here is derived from an EMBL/GenBank/DDBJ whole genome shotgun (WGS) entry which is preliminary data.</text>
</comment>
<reference evidence="1 2" key="1">
    <citation type="submission" date="2016-09" db="EMBL/GenBank/DDBJ databases">
        <title>Aspergillus awamori IFM 58123T.</title>
        <authorList>
            <person name="Kusuya Y."/>
            <person name="Shimizu M."/>
            <person name="Takahashi H."/>
            <person name="Yaguchi T."/>
        </authorList>
    </citation>
    <scope>NUCLEOTIDE SEQUENCE [LARGE SCALE GENOMIC DNA]</scope>
    <source>
        <strain evidence="1 2">IFM 58123</strain>
    </source>
</reference>
<keyword evidence="2" id="KW-1185">Reference proteome</keyword>
<dbReference type="Proteomes" id="UP000286921">
    <property type="component" value="Unassembled WGS sequence"/>
</dbReference>
<protein>
    <submittedName>
        <fullName evidence="1">Uncharacterized protein</fullName>
    </submittedName>
</protein>
<evidence type="ECO:0000313" key="1">
    <source>
        <dbReference type="EMBL" id="GCB21141.1"/>
    </source>
</evidence>
<proteinExistence type="predicted"/>
<dbReference type="EMBL" id="BDHI01000007">
    <property type="protein sequence ID" value="GCB21141.1"/>
    <property type="molecule type" value="Genomic_DNA"/>
</dbReference>
<sequence>MASLCVGYLSLPGFEIFLPDESVADLISTGYYAVLDYAVCFWSSRLQECLKHAIDQKDEKQYTQLVRNIWEMQMPSYEPQEGLQAKDQASHFSKPKYFNRLPSPSSELGVPVQLLPSFESESGHIKTRISGQFRIWIPAQIKTSISCPNSVSLLHEVPTATQHQLQQEEGQAE</sequence>
<accession>A0A401KPG0</accession>